<dbReference type="Gramene" id="ONK64467">
    <property type="protein sequence ID" value="ONK64467"/>
    <property type="gene ID" value="A4U43_C07F26350"/>
</dbReference>
<evidence type="ECO:0000313" key="1">
    <source>
        <dbReference type="EMBL" id="ONK64467.1"/>
    </source>
</evidence>
<name>A0A5P1EGZ1_ASPOF</name>
<proteinExistence type="predicted"/>
<protein>
    <submittedName>
        <fullName evidence="1">Uncharacterized protein</fullName>
    </submittedName>
</protein>
<dbReference type="Proteomes" id="UP000243459">
    <property type="component" value="Chromosome 7"/>
</dbReference>
<keyword evidence="2" id="KW-1185">Reference proteome</keyword>
<sequence>MLRVKKDGGGGRPTCVLLGPPPGAPAVVPVLVRRSVASVLRRAVRREGGKIGQERWMRALTGQWCVSKAQTVRVNTLTQGTGARTWGWVQAADGSSAVVLVMAPLTRSISDLDDNGINMEKKKDKKIKVVKMNGLDDSLRADIISCIDNDLLLVDYVLDG</sequence>
<reference evidence="2" key="1">
    <citation type="journal article" date="2017" name="Nat. Commun.">
        <title>The asparagus genome sheds light on the origin and evolution of a young Y chromosome.</title>
        <authorList>
            <person name="Harkess A."/>
            <person name="Zhou J."/>
            <person name="Xu C."/>
            <person name="Bowers J.E."/>
            <person name="Van der Hulst R."/>
            <person name="Ayyampalayam S."/>
            <person name="Mercati F."/>
            <person name="Riccardi P."/>
            <person name="McKain M.R."/>
            <person name="Kakrana A."/>
            <person name="Tang H."/>
            <person name="Ray J."/>
            <person name="Groenendijk J."/>
            <person name="Arikit S."/>
            <person name="Mathioni S.M."/>
            <person name="Nakano M."/>
            <person name="Shan H."/>
            <person name="Telgmann-Rauber A."/>
            <person name="Kanno A."/>
            <person name="Yue Z."/>
            <person name="Chen H."/>
            <person name="Li W."/>
            <person name="Chen Y."/>
            <person name="Xu X."/>
            <person name="Zhang Y."/>
            <person name="Luo S."/>
            <person name="Chen H."/>
            <person name="Gao J."/>
            <person name="Mao Z."/>
            <person name="Pires J.C."/>
            <person name="Luo M."/>
            <person name="Kudrna D."/>
            <person name="Wing R.A."/>
            <person name="Meyers B.C."/>
            <person name="Yi K."/>
            <person name="Kong H."/>
            <person name="Lavrijsen P."/>
            <person name="Sunseri F."/>
            <person name="Falavigna A."/>
            <person name="Ye Y."/>
            <person name="Leebens-Mack J.H."/>
            <person name="Chen G."/>
        </authorList>
    </citation>
    <scope>NUCLEOTIDE SEQUENCE [LARGE SCALE GENOMIC DNA]</scope>
    <source>
        <strain evidence="2">cv. DH0086</strain>
    </source>
</reference>
<gene>
    <name evidence="1" type="ORF">A4U43_C07F26350</name>
</gene>
<accession>A0A5P1EGZ1</accession>
<dbReference type="AlphaFoldDB" id="A0A5P1EGZ1"/>
<organism evidence="1 2">
    <name type="scientific">Asparagus officinalis</name>
    <name type="common">Garden asparagus</name>
    <dbReference type="NCBI Taxonomy" id="4686"/>
    <lineage>
        <taxon>Eukaryota</taxon>
        <taxon>Viridiplantae</taxon>
        <taxon>Streptophyta</taxon>
        <taxon>Embryophyta</taxon>
        <taxon>Tracheophyta</taxon>
        <taxon>Spermatophyta</taxon>
        <taxon>Magnoliopsida</taxon>
        <taxon>Liliopsida</taxon>
        <taxon>Asparagales</taxon>
        <taxon>Asparagaceae</taxon>
        <taxon>Asparagoideae</taxon>
        <taxon>Asparagus</taxon>
    </lineage>
</organism>
<evidence type="ECO:0000313" key="2">
    <source>
        <dbReference type="Proteomes" id="UP000243459"/>
    </source>
</evidence>
<dbReference type="EMBL" id="CM007387">
    <property type="protein sequence ID" value="ONK64467.1"/>
    <property type="molecule type" value="Genomic_DNA"/>
</dbReference>